<dbReference type="SUPFAM" id="SSF161098">
    <property type="entry name" value="MetI-like"/>
    <property type="match status" value="1"/>
</dbReference>
<dbReference type="CDD" id="cd06261">
    <property type="entry name" value="TM_PBP2"/>
    <property type="match status" value="1"/>
</dbReference>
<dbReference type="EMBL" id="LJUJ01000033">
    <property type="protein sequence ID" value="KPK62545.1"/>
    <property type="molecule type" value="Genomic_DNA"/>
</dbReference>
<evidence type="ECO:0000256" key="10">
    <source>
        <dbReference type="RuleBase" id="RU363054"/>
    </source>
</evidence>
<evidence type="ECO:0000313" key="12">
    <source>
        <dbReference type="EMBL" id="KPK62545.1"/>
    </source>
</evidence>
<sequence>MSRRTREMIVKTILLFAAMSSLVFLGGIVVVLFTQGLPILNVVGIKDFLFGTNWYPTHDIPEFGILPMIYGSLLITAGALFFAAPLGILSALFIAEIAPFWLKETMKPIVELLAGIPSVVYGLFGALIVAPFVQKLFNLPTGLTAFSAALILGIMVLPTVTSIGEDALTSIPKEYREAALAVGATKWETMTKITLPAAASGISTALILGIGRAIGETMAVLMVAGGSPRIVFSFLKPARAMTSTIAAEMAETVMGSEHYFALFGIAIVLFVMTLGFNLIADNISHRFHRRFTATK</sequence>
<feature type="transmembrane region" description="Helical" evidence="9">
    <location>
        <begin position="69"/>
        <end position="102"/>
    </location>
</feature>
<evidence type="ECO:0000259" key="11">
    <source>
        <dbReference type="PROSITE" id="PS50928"/>
    </source>
</evidence>
<dbReference type="PATRIC" id="fig|1703779.3.peg.2284"/>
<dbReference type="GO" id="GO:0006817">
    <property type="term" value="P:phosphate ion transport"/>
    <property type="evidence" value="ECO:0007669"/>
    <property type="project" value="UniProtKB-KW"/>
</dbReference>
<evidence type="ECO:0000256" key="4">
    <source>
        <dbReference type="ARBA" id="ARBA00022475"/>
    </source>
</evidence>
<dbReference type="PANTHER" id="PTHR30425">
    <property type="entry name" value="PHOSPHATE TRANSPORT SYSTEM PERMEASE PROTEIN PST"/>
    <property type="match status" value="1"/>
</dbReference>
<evidence type="ECO:0000256" key="7">
    <source>
        <dbReference type="ARBA" id="ARBA00022989"/>
    </source>
</evidence>
<feature type="domain" description="ABC transmembrane type-1" evidence="11">
    <location>
        <begin position="69"/>
        <end position="280"/>
    </location>
</feature>
<feature type="transmembrane region" description="Helical" evidence="9">
    <location>
        <begin position="12"/>
        <end position="33"/>
    </location>
</feature>
<evidence type="ECO:0000256" key="3">
    <source>
        <dbReference type="ARBA" id="ARBA00022448"/>
    </source>
</evidence>
<proteinExistence type="inferred from homology"/>
<evidence type="ECO:0000256" key="2">
    <source>
        <dbReference type="ARBA" id="ARBA00007069"/>
    </source>
</evidence>
<dbReference type="PANTHER" id="PTHR30425:SF1">
    <property type="entry name" value="PHOSPHATE TRANSPORT SYSTEM PERMEASE PROTEIN PSTC"/>
    <property type="match status" value="1"/>
</dbReference>
<dbReference type="Gene3D" id="1.10.3720.10">
    <property type="entry name" value="MetI-like"/>
    <property type="match status" value="1"/>
</dbReference>
<dbReference type="GO" id="GO:0005315">
    <property type="term" value="F:phosphate transmembrane transporter activity"/>
    <property type="evidence" value="ECO:0007669"/>
    <property type="project" value="InterPro"/>
</dbReference>
<comment type="function">
    <text evidence="10">Part of the binding-protein-dependent transport system for phosphate; probably responsible for the translocation of the substrate across the membrane.</text>
</comment>
<evidence type="ECO:0000256" key="5">
    <source>
        <dbReference type="ARBA" id="ARBA00022592"/>
    </source>
</evidence>
<organism evidence="12 13">
    <name type="scientific">candidate division WOR_3 bacterium SM23_42</name>
    <dbReference type="NCBI Taxonomy" id="1703779"/>
    <lineage>
        <taxon>Bacteria</taxon>
        <taxon>Bacteria division WOR-3</taxon>
    </lineage>
</organism>
<dbReference type="InterPro" id="IPR000515">
    <property type="entry name" value="MetI-like"/>
</dbReference>
<dbReference type="PROSITE" id="PS50928">
    <property type="entry name" value="ABC_TM1"/>
    <property type="match status" value="1"/>
</dbReference>
<keyword evidence="3 9" id="KW-0813">Transport</keyword>
<feature type="transmembrane region" description="Helical" evidence="9">
    <location>
        <begin position="259"/>
        <end position="280"/>
    </location>
</feature>
<keyword evidence="8 9" id="KW-0472">Membrane</keyword>
<evidence type="ECO:0000256" key="9">
    <source>
        <dbReference type="RuleBase" id="RU363032"/>
    </source>
</evidence>
<dbReference type="InterPro" id="IPR051124">
    <property type="entry name" value="Phosphate_Transport_Permease"/>
</dbReference>
<feature type="transmembrane region" description="Helical" evidence="9">
    <location>
        <begin position="193"/>
        <end position="214"/>
    </location>
</feature>
<evidence type="ECO:0000256" key="8">
    <source>
        <dbReference type="ARBA" id="ARBA00023136"/>
    </source>
</evidence>
<dbReference type="STRING" id="1703779.AMJ83_10550"/>
<evidence type="ECO:0000256" key="6">
    <source>
        <dbReference type="ARBA" id="ARBA00022692"/>
    </source>
</evidence>
<dbReference type="InterPro" id="IPR011864">
    <property type="entry name" value="Phosphate_PstC"/>
</dbReference>
<keyword evidence="6 9" id="KW-0812">Transmembrane</keyword>
<name>A0A0S8FQG4_UNCW3</name>
<reference evidence="12 13" key="1">
    <citation type="journal article" date="2015" name="Microbiome">
        <title>Genomic resolution of linkages in carbon, nitrogen, and sulfur cycling among widespread estuary sediment bacteria.</title>
        <authorList>
            <person name="Baker B.J."/>
            <person name="Lazar C.S."/>
            <person name="Teske A.P."/>
            <person name="Dick G.J."/>
        </authorList>
    </citation>
    <scope>NUCLEOTIDE SEQUENCE [LARGE SCALE GENOMIC DNA]</scope>
    <source>
        <strain evidence="12">SM23_42</strain>
    </source>
</reference>
<dbReference type="Proteomes" id="UP000051373">
    <property type="component" value="Unassembled WGS sequence"/>
</dbReference>
<keyword evidence="4 10" id="KW-1003">Cell membrane</keyword>
<dbReference type="InterPro" id="IPR035906">
    <property type="entry name" value="MetI-like_sf"/>
</dbReference>
<protein>
    <recommendedName>
        <fullName evidence="10">Phosphate transport system permease protein</fullName>
    </recommendedName>
</protein>
<comment type="similarity">
    <text evidence="2 10">Belongs to the binding-protein-dependent transport system permease family. CysTW subfamily.</text>
</comment>
<evidence type="ECO:0000256" key="1">
    <source>
        <dbReference type="ARBA" id="ARBA00004651"/>
    </source>
</evidence>
<feature type="transmembrane region" description="Helical" evidence="9">
    <location>
        <begin position="145"/>
        <end position="164"/>
    </location>
</feature>
<gene>
    <name evidence="12" type="ORF">AMJ83_10550</name>
</gene>
<dbReference type="AlphaFoldDB" id="A0A0S8FQG4"/>
<evidence type="ECO:0000313" key="13">
    <source>
        <dbReference type="Proteomes" id="UP000051373"/>
    </source>
</evidence>
<comment type="caution">
    <text evidence="12">The sequence shown here is derived from an EMBL/GenBank/DDBJ whole genome shotgun (WGS) entry which is preliminary data.</text>
</comment>
<dbReference type="GO" id="GO:0005886">
    <property type="term" value="C:plasma membrane"/>
    <property type="evidence" value="ECO:0007669"/>
    <property type="project" value="UniProtKB-SubCell"/>
</dbReference>
<keyword evidence="7 9" id="KW-1133">Transmembrane helix</keyword>
<dbReference type="NCBIfam" id="TIGR02138">
    <property type="entry name" value="phosphate_pstC"/>
    <property type="match status" value="1"/>
</dbReference>
<dbReference type="Pfam" id="PF00528">
    <property type="entry name" value="BPD_transp_1"/>
    <property type="match status" value="1"/>
</dbReference>
<keyword evidence="5 10" id="KW-0592">Phosphate transport</keyword>
<accession>A0A0S8FQG4</accession>
<feature type="transmembrane region" description="Helical" evidence="9">
    <location>
        <begin position="109"/>
        <end position="133"/>
    </location>
</feature>
<comment type="subcellular location">
    <subcellularLocation>
        <location evidence="1 9">Cell membrane</location>
        <topology evidence="1 9">Multi-pass membrane protein</topology>
    </subcellularLocation>
</comment>